<feature type="region of interest" description="Disordered" evidence="1">
    <location>
        <begin position="220"/>
        <end position="244"/>
    </location>
</feature>
<evidence type="ECO:0000313" key="3">
    <source>
        <dbReference type="Proteomes" id="UP000572268"/>
    </source>
</evidence>
<reference evidence="2 3" key="1">
    <citation type="submission" date="2020-04" db="EMBL/GenBank/DDBJ databases">
        <title>Perkinsus olseni comparative genomics.</title>
        <authorList>
            <person name="Bogema D.R."/>
        </authorList>
    </citation>
    <scope>NUCLEOTIDE SEQUENCE [LARGE SCALE GENOMIC DNA]</scope>
    <source>
        <strain evidence="2">ATCC PRA-31</strain>
    </source>
</reference>
<comment type="caution">
    <text evidence="2">The sequence shown here is derived from an EMBL/GenBank/DDBJ whole genome shotgun (WGS) entry which is preliminary data.</text>
</comment>
<dbReference type="Proteomes" id="UP000572268">
    <property type="component" value="Unassembled WGS sequence"/>
</dbReference>
<organism evidence="2 3">
    <name type="scientific">Perkinsus olseni</name>
    <name type="common">Perkinsus atlanticus</name>
    <dbReference type="NCBI Taxonomy" id="32597"/>
    <lineage>
        <taxon>Eukaryota</taxon>
        <taxon>Sar</taxon>
        <taxon>Alveolata</taxon>
        <taxon>Perkinsozoa</taxon>
        <taxon>Perkinsea</taxon>
        <taxon>Perkinsida</taxon>
        <taxon>Perkinsidae</taxon>
        <taxon>Perkinsus</taxon>
    </lineage>
</organism>
<name>A0A7J6L761_PEROL</name>
<evidence type="ECO:0008006" key="4">
    <source>
        <dbReference type="Google" id="ProtNLM"/>
    </source>
</evidence>
<protein>
    <recommendedName>
        <fullName evidence="4">RRM domain-containing protein</fullName>
    </recommendedName>
</protein>
<evidence type="ECO:0000313" key="2">
    <source>
        <dbReference type="EMBL" id="KAF4655028.1"/>
    </source>
</evidence>
<gene>
    <name evidence="2" type="ORF">FOL46_008429</name>
</gene>
<dbReference type="GO" id="GO:0003676">
    <property type="term" value="F:nucleic acid binding"/>
    <property type="evidence" value="ECO:0007669"/>
    <property type="project" value="InterPro"/>
</dbReference>
<accession>A0A7J6L761</accession>
<evidence type="ECO:0000256" key="1">
    <source>
        <dbReference type="SAM" id="MobiDB-lite"/>
    </source>
</evidence>
<proteinExistence type="predicted"/>
<dbReference type="EMBL" id="JABANN010000672">
    <property type="protein sequence ID" value="KAF4655028.1"/>
    <property type="molecule type" value="Genomic_DNA"/>
</dbReference>
<dbReference type="InterPro" id="IPR035979">
    <property type="entry name" value="RBD_domain_sf"/>
</dbReference>
<feature type="region of interest" description="Disordered" evidence="1">
    <location>
        <begin position="285"/>
        <end position="306"/>
    </location>
</feature>
<sequence length="535" mass="57322">MLVPNSPATPPSMNNKVTTVRFHGVPGNASHDDIVEALASRGFHHAEEGGQYVSCEKIRKSDGAFDALVRCATREDADRLLKAFDCFRWPRANCLTHTSLVEVDGDAEDDDIADRTVLVTGLGNHYNNDRLKADMERAFGSVVGCVVGRSQPEAVKSGFCTFVSLASATMAVCTSKAAGMKVEEAARKMRVFGDDSGIERYKASMGLQLMSHYMTGLLSKENPKKKPAGLLPTPKRPTPVKKKPPVISLEKALPPRQEAPLWVSAGPQEPPYLCLQRALGMPASVSSTADSSTRASPRQGKLLPEPSIQEGDPFGRCICIEELQPSLSTAQLNLIMAQAFGPVSESTVFTNAGCPTSTAICIFVHKHSAMAAAGVPVLARRGEPLARRFLTIFGPQARIKCYEPAGLEEGLLVPGLCPLGLPISRLPGRVICLEEELLGRPSTPSTGRTQSTAWSDVVPPRRAEEEEVKVLARRALRLVSGEDLDGGPAASCQSVSDRELRRCFSVGRPVAAVFSGDSSSEEGSDVSEDEGCAQQ</sequence>
<feature type="region of interest" description="Disordered" evidence="1">
    <location>
        <begin position="514"/>
        <end position="535"/>
    </location>
</feature>
<dbReference type="AlphaFoldDB" id="A0A7J6L761"/>
<feature type="compositionally biased region" description="Acidic residues" evidence="1">
    <location>
        <begin position="519"/>
        <end position="535"/>
    </location>
</feature>
<feature type="compositionally biased region" description="Polar residues" evidence="1">
    <location>
        <begin position="285"/>
        <end position="296"/>
    </location>
</feature>
<dbReference type="SUPFAM" id="SSF54928">
    <property type="entry name" value="RNA-binding domain, RBD"/>
    <property type="match status" value="1"/>
</dbReference>